<organism evidence="3 4">
    <name type="scientific">Sphingosinicella rhizophila</name>
    <dbReference type="NCBI Taxonomy" id="3050082"/>
    <lineage>
        <taxon>Bacteria</taxon>
        <taxon>Pseudomonadati</taxon>
        <taxon>Pseudomonadota</taxon>
        <taxon>Alphaproteobacteria</taxon>
        <taxon>Sphingomonadales</taxon>
        <taxon>Sphingosinicellaceae</taxon>
        <taxon>Sphingosinicella</taxon>
    </lineage>
</organism>
<dbReference type="SUPFAM" id="SSF51182">
    <property type="entry name" value="RmlC-like cupins"/>
    <property type="match status" value="1"/>
</dbReference>
<evidence type="ECO:0000256" key="1">
    <source>
        <dbReference type="ARBA" id="ARBA00023125"/>
    </source>
</evidence>
<dbReference type="SMART" id="SM00530">
    <property type="entry name" value="HTH_XRE"/>
    <property type="match status" value="1"/>
</dbReference>
<keyword evidence="4" id="KW-1185">Reference proteome</keyword>
<dbReference type="Gene3D" id="2.60.120.10">
    <property type="entry name" value="Jelly Rolls"/>
    <property type="match status" value="1"/>
</dbReference>
<keyword evidence="1" id="KW-0238">DNA-binding</keyword>
<evidence type="ECO:0000313" key="3">
    <source>
        <dbReference type="EMBL" id="MDT9598883.1"/>
    </source>
</evidence>
<dbReference type="Pfam" id="PF07883">
    <property type="entry name" value="Cupin_2"/>
    <property type="match status" value="1"/>
</dbReference>
<dbReference type="SUPFAM" id="SSF47413">
    <property type="entry name" value="lambda repressor-like DNA-binding domains"/>
    <property type="match status" value="1"/>
</dbReference>
<dbReference type="Gene3D" id="1.10.260.40">
    <property type="entry name" value="lambda repressor-like DNA-binding domains"/>
    <property type="match status" value="1"/>
</dbReference>
<evidence type="ECO:0000313" key="4">
    <source>
        <dbReference type="Proteomes" id="UP001259572"/>
    </source>
</evidence>
<dbReference type="InterPro" id="IPR050807">
    <property type="entry name" value="TransReg_Diox_bact_type"/>
</dbReference>
<name>A0ABU3Q643_9SPHN</name>
<dbReference type="EMBL" id="JAVUPU010000003">
    <property type="protein sequence ID" value="MDT9598883.1"/>
    <property type="molecule type" value="Genomic_DNA"/>
</dbReference>
<gene>
    <name evidence="3" type="ORF">RQX22_07975</name>
</gene>
<feature type="domain" description="HTH cro/C1-type" evidence="2">
    <location>
        <begin position="11"/>
        <end position="65"/>
    </location>
</feature>
<dbReference type="PANTHER" id="PTHR46797:SF20">
    <property type="entry name" value="BLR4304 PROTEIN"/>
    <property type="match status" value="1"/>
</dbReference>
<dbReference type="Pfam" id="PF01381">
    <property type="entry name" value="HTH_3"/>
    <property type="match status" value="1"/>
</dbReference>
<dbReference type="InterPro" id="IPR011051">
    <property type="entry name" value="RmlC_Cupin_sf"/>
</dbReference>
<dbReference type="PANTHER" id="PTHR46797">
    <property type="entry name" value="HTH-TYPE TRANSCRIPTIONAL REGULATOR"/>
    <property type="match status" value="1"/>
</dbReference>
<dbReference type="CDD" id="cd00093">
    <property type="entry name" value="HTH_XRE"/>
    <property type="match status" value="1"/>
</dbReference>
<proteinExistence type="predicted"/>
<comment type="caution">
    <text evidence="3">The sequence shown here is derived from an EMBL/GenBank/DDBJ whole genome shotgun (WGS) entry which is preliminary data.</text>
</comment>
<reference evidence="3 4" key="1">
    <citation type="submission" date="2023-05" db="EMBL/GenBank/DDBJ databases">
        <authorList>
            <person name="Guo Y."/>
        </authorList>
    </citation>
    <scope>NUCLEOTIDE SEQUENCE [LARGE SCALE GENOMIC DNA]</scope>
    <source>
        <strain evidence="3 4">GR2756</strain>
    </source>
</reference>
<dbReference type="InterPro" id="IPR010982">
    <property type="entry name" value="Lambda_DNA-bd_dom_sf"/>
</dbReference>
<evidence type="ECO:0000259" key="2">
    <source>
        <dbReference type="PROSITE" id="PS50943"/>
    </source>
</evidence>
<dbReference type="InterPro" id="IPR014710">
    <property type="entry name" value="RmlC-like_jellyroll"/>
</dbReference>
<accession>A0ABU3Q643</accession>
<dbReference type="InterPro" id="IPR013096">
    <property type="entry name" value="Cupin_2"/>
</dbReference>
<dbReference type="PROSITE" id="PS50943">
    <property type="entry name" value="HTH_CROC1"/>
    <property type="match status" value="1"/>
</dbReference>
<protein>
    <submittedName>
        <fullName evidence="3">XRE family transcriptional regulator</fullName>
    </submittedName>
</protein>
<dbReference type="RefSeq" id="WP_315725316.1">
    <property type="nucleotide sequence ID" value="NZ_JAVUPU010000003.1"/>
</dbReference>
<sequence>MRPVAKPGSILRKYRRESGWTLAFVSERTGLPVSTLSRIENDQISPTYGQLSKLSNGLAIDIAKLLSAVPIESQDNKQRRSVNRIGSGEILDMAQQTLRYLSSDILHKQFTPIIGEVKARTLDEVDEFLSHPGEEFIFVIEGLLEFHTGAYAPVTLVPGESVYFDSAMPHAYLAKGEDRCRILSICSAPWITPEGR</sequence>
<dbReference type="Proteomes" id="UP001259572">
    <property type="component" value="Unassembled WGS sequence"/>
</dbReference>
<dbReference type="InterPro" id="IPR001387">
    <property type="entry name" value="Cro/C1-type_HTH"/>
</dbReference>
<dbReference type="CDD" id="cd02209">
    <property type="entry name" value="cupin_XRE_C"/>
    <property type="match status" value="1"/>
</dbReference>